<feature type="domain" description="Glycosyl hydrolase family 13 catalytic" evidence="1">
    <location>
        <begin position="1"/>
        <end position="54"/>
    </location>
</feature>
<evidence type="ECO:0000313" key="3">
    <source>
        <dbReference type="Proteomes" id="UP000606974"/>
    </source>
</evidence>
<dbReference type="InterPro" id="IPR017853">
    <property type="entry name" value="GH"/>
</dbReference>
<dbReference type="SUPFAM" id="SSF51445">
    <property type="entry name" value="(Trans)glycosidases"/>
    <property type="match status" value="1"/>
</dbReference>
<gene>
    <name evidence="2" type="ORF">GJ744_000354</name>
</gene>
<dbReference type="EMBL" id="JAACFV010000010">
    <property type="protein sequence ID" value="KAF7512787.1"/>
    <property type="molecule type" value="Genomic_DNA"/>
</dbReference>
<keyword evidence="3" id="KW-1185">Reference proteome</keyword>
<dbReference type="GO" id="GO:0005975">
    <property type="term" value="P:carbohydrate metabolic process"/>
    <property type="evidence" value="ECO:0007669"/>
    <property type="project" value="InterPro"/>
</dbReference>
<dbReference type="Pfam" id="PF00128">
    <property type="entry name" value="Alpha-amylase"/>
    <property type="match status" value="1"/>
</dbReference>
<organism evidence="2 3">
    <name type="scientific">Endocarpon pusillum</name>
    <dbReference type="NCBI Taxonomy" id="364733"/>
    <lineage>
        <taxon>Eukaryota</taxon>
        <taxon>Fungi</taxon>
        <taxon>Dikarya</taxon>
        <taxon>Ascomycota</taxon>
        <taxon>Pezizomycotina</taxon>
        <taxon>Eurotiomycetes</taxon>
        <taxon>Chaetothyriomycetidae</taxon>
        <taxon>Verrucariales</taxon>
        <taxon>Verrucariaceae</taxon>
        <taxon>Endocarpon</taxon>
    </lineage>
</organism>
<comment type="caution">
    <text evidence="2">The sequence shown here is derived from an EMBL/GenBank/DDBJ whole genome shotgun (WGS) entry which is preliminary data.</text>
</comment>
<proteinExistence type="predicted"/>
<name>A0A8H7E862_9EURO</name>
<accession>A0A8H7E862</accession>
<evidence type="ECO:0000259" key="1">
    <source>
        <dbReference type="Pfam" id="PF00128"/>
    </source>
</evidence>
<dbReference type="Proteomes" id="UP000606974">
    <property type="component" value="Unassembled WGS sequence"/>
</dbReference>
<protein>
    <recommendedName>
        <fullName evidence="1">Glycosyl hydrolase family 13 catalytic domain-containing protein</fullName>
    </recommendedName>
</protein>
<sequence>MQWNASKHAGFTSGTRGCDNYPEVNVEAAQRDPDSIYHFWQNVLNLRKEHSDVFIEGGYEMYDLEIPIPSHLPDSQWRAARLGRFELLI</sequence>
<dbReference type="OrthoDB" id="1740265at2759"/>
<reference evidence="2" key="1">
    <citation type="submission" date="2020-02" db="EMBL/GenBank/DDBJ databases">
        <authorList>
            <person name="Palmer J.M."/>
        </authorList>
    </citation>
    <scope>NUCLEOTIDE SEQUENCE</scope>
    <source>
        <strain evidence="2">EPUS1.4</strain>
        <tissue evidence="2">Thallus</tissue>
    </source>
</reference>
<dbReference type="InterPro" id="IPR006047">
    <property type="entry name" value="GH13_cat_dom"/>
</dbReference>
<evidence type="ECO:0000313" key="2">
    <source>
        <dbReference type="EMBL" id="KAF7512787.1"/>
    </source>
</evidence>
<dbReference type="Gene3D" id="3.20.20.80">
    <property type="entry name" value="Glycosidases"/>
    <property type="match status" value="1"/>
</dbReference>
<dbReference type="AlphaFoldDB" id="A0A8H7E862"/>